<dbReference type="HOGENOM" id="CLU_494365_0_0_1"/>
<organism evidence="1 2">
    <name type="scientific">Collybiopsis luxurians FD-317 M1</name>
    <dbReference type="NCBI Taxonomy" id="944289"/>
    <lineage>
        <taxon>Eukaryota</taxon>
        <taxon>Fungi</taxon>
        <taxon>Dikarya</taxon>
        <taxon>Basidiomycota</taxon>
        <taxon>Agaricomycotina</taxon>
        <taxon>Agaricomycetes</taxon>
        <taxon>Agaricomycetidae</taxon>
        <taxon>Agaricales</taxon>
        <taxon>Marasmiineae</taxon>
        <taxon>Omphalotaceae</taxon>
        <taxon>Collybiopsis</taxon>
        <taxon>Collybiopsis luxurians</taxon>
    </lineage>
</organism>
<accession>A0A0D0C2E1</accession>
<evidence type="ECO:0000313" key="1">
    <source>
        <dbReference type="EMBL" id="KIK56464.1"/>
    </source>
</evidence>
<dbReference type="Proteomes" id="UP000053593">
    <property type="component" value="Unassembled WGS sequence"/>
</dbReference>
<name>A0A0D0C2E1_9AGAR</name>
<gene>
    <name evidence="1" type="ORF">GYMLUDRAFT_247956</name>
</gene>
<dbReference type="AlphaFoldDB" id="A0A0D0C2E1"/>
<protein>
    <submittedName>
        <fullName evidence="1">Uncharacterized protein</fullName>
    </submittedName>
</protein>
<reference evidence="1 2" key="1">
    <citation type="submission" date="2014-04" db="EMBL/GenBank/DDBJ databases">
        <title>Evolutionary Origins and Diversification of the Mycorrhizal Mutualists.</title>
        <authorList>
            <consortium name="DOE Joint Genome Institute"/>
            <consortium name="Mycorrhizal Genomics Consortium"/>
            <person name="Kohler A."/>
            <person name="Kuo A."/>
            <person name="Nagy L.G."/>
            <person name="Floudas D."/>
            <person name="Copeland A."/>
            <person name="Barry K.W."/>
            <person name="Cichocki N."/>
            <person name="Veneault-Fourrey C."/>
            <person name="LaButti K."/>
            <person name="Lindquist E.A."/>
            <person name="Lipzen A."/>
            <person name="Lundell T."/>
            <person name="Morin E."/>
            <person name="Murat C."/>
            <person name="Riley R."/>
            <person name="Ohm R."/>
            <person name="Sun H."/>
            <person name="Tunlid A."/>
            <person name="Henrissat B."/>
            <person name="Grigoriev I.V."/>
            <person name="Hibbett D.S."/>
            <person name="Martin F."/>
        </authorList>
    </citation>
    <scope>NUCLEOTIDE SEQUENCE [LARGE SCALE GENOMIC DNA]</scope>
    <source>
        <strain evidence="1 2">FD-317 M1</strain>
    </source>
</reference>
<keyword evidence="2" id="KW-1185">Reference proteome</keyword>
<sequence>MRVGPEYEIFTTLRYATNLREFLRHSSATAVALYNPALRRGHLALELLQKIASELTFPSDILALSRLSKVCLYYNVVFNEYLYRAPHDTALLTLAQKDQDRLPLQTPHPASFVKVVTLSSKFTSMAIRDALQNIAVKGTNLLGLNVSSPDIPLVRFLDAPLPDFLCSIRQLSLLAPYPRLPQGQSLDLASSLCVSSLTECRLSFNTPSIAANYCMIAALLQSLVTASLECLEVHIPEATYVHDKAQVLAELFDAPSFLFERLRVLTLELHCVFSLNKFFMRHPNLEELRYSGSSPLYDVMEISSHGLLPRLRRFIGSLEDVTALSLHPGLLMEDITVTDIGVPWARNELHCVLSDIPVKYLTVQDISDSPMGYTAESIMGVMESCPSLSYLDFILSVDAVSAIGSNFQFQVAFFLFFLVNGLRDLRKTVMRIPSENIGPLCSVIEGAMESAIPFFTHTELRQIKFELWAIDNEELNNPVAGMWVEVAELLNGVTCGTSTHHARPGLFALMRDSNSPRSAFAEVAQVLLSVIPWRPHSQGVRTSSEDDRCAS</sequence>
<dbReference type="EMBL" id="KN834798">
    <property type="protein sequence ID" value="KIK56464.1"/>
    <property type="molecule type" value="Genomic_DNA"/>
</dbReference>
<evidence type="ECO:0000313" key="2">
    <source>
        <dbReference type="Proteomes" id="UP000053593"/>
    </source>
</evidence>
<proteinExistence type="predicted"/>